<dbReference type="InterPro" id="IPR043717">
    <property type="entry name" value="DUF5658"/>
</dbReference>
<accession>A0A3N9UC42</accession>
<keyword evidence="4" id="KW-1185">Reference proteome</keyword>
<name>A0A3N9UC42_9BACI</name>
<evidence type="ECO:0000256" key="1">
    <source>
        <dbReference type="SAM" id="Phobius"/>
    </source>
</evidence>
<sequence>MKNKSLIILFSVLVAILNLFDGVITSYGLLHNIIEELNPLMEELWENSSVLFLLVKLLLSISLMFISFFVYKKSKPRFQTLFLMLLVGAFFIYAGVFGLHVYWISII</sequence>
<dbReference type="OrthoDB" id="2084666at2"/>
<evidence type="ECO:0000313" key="3">
    <source>
        <dbReference type="EMBL" id="RQW73980.1"/>
    </source>
</evidence>
<feature type="transmembrane region" description="Helical" evidence="1">
    <location>
        <begin position="50"/>
        <end position="71"/>
    </location>
</feature>
<dbReference type="Proteomes" id="UP000274033">
    <property type="component" value="Unassembled WGS sequence"/>
</dbReference>
<evidence type="ECO:0000259" key="2">
    <source>
        <dbReference type="Pfam" id="PF18902"/>
    </source>
</evidence>
<feature type="transmembrane region" description="Helical" evidence="1">
    <location>
        <begin position="7"/>
        <end position="30"/>
    </location>
</feature>
<feature type="transmembrane region" description="Helical" evidence="1">
    <location>
        <begin position="83"/>
        <end position="104"/>
    </location>
</feature>
<gene>
    <name evidence="3" type="ORF">EBB45_13615</name>
</gene>
<dbReference type="RefSeq" id="WP_124765641.1">
    <property type="nucleotide sequence ID" value="NZ_JAFBDY010000013.1"/>
</dbReference>
<reference evidence="3 4" key="1">
    <citation type="journal article" date="2013" name="J. Microbiol.">
        <title>Lysinibacillus chungkukjangi sp. nov., isolated from Chungkukjang, Korean fermented soybean food.</title>
        <authorList>
            <person name="Kim S.J."/>
            <person name="Jang Y.H."/>
            <person name="Hamada M."/>
            <person name="Ahn J.H."/>
            <person name="Weon H.Y."/>
            <person name="Suzuki K."/>
            <person name="Whang K.S."/>
            <person name="Kwon S.W."/>
        </authorList>
    </citation>
    <scope>NUCLEOTIDE SEQUENCE [LARGE SCALE GENOMIC DNA]</scope>
    <source>
        <strain evidence="3 4">MCCC 1A12701</strain>
    </source>
</reference>
<protein>
    <recommendedName>
        <fullName evidence="2">DUF5658 domain-containing protein</fullName>
    </recommendedName>
</protein>
<keyword evidence="1" id="KW-0812">Transmembrane</keyword>
<organism evidence="3 4">
    <name type="scientific">Lysinibacillus composti</name>
    <dbReference type="NCBI Taxonomy" id="720633"/>
    <lineage>
        <taxon>Bacteria</taxon>
        <taxon>Bacillati</taxon>
        <taxon>Bacillota</taxon>
        <taxon>Bacilli</taxon>
        <taxon>Bacillales</taxon>
        <taxon>Bacillaceae</taxon>
        <taxon>Lysinibacillus</taxon>
    </lineage>
</organism>
<feature type="domain" description="DUF5658" evidence="2">
    <location>
        <begin position="12"/>
        <end position="105"/>
    </location>
</feature>
<dbReference type="AlphaFoldDB" id="A0A3N9UC42"/>
<comment type="caution">
    <text evidence="3">The sequence shown here is derived from an EMBL/GenBank/DDBJ whole genome shotgun (WGS) entry which is preliminary data.</text>
</comment>
<keyword evidence="1" id="KW-0472">Membrane</keyword>
<evidence type="ECO:0000313" key="4">
    <source>
        <dbReference type="Proteomes" id="UP000274033"/>
    </source>
</evidence>
<keyword evidence="1" id="KW-1133">Transmembrane helix</keyword>
<proteinExistence type="predicted"/>
<dbReference type="EMBL" id="RRCT01000013">
    <property type="protein sequence ID" value="RQW73980.1"/>
    <property type="molecule type" value="Genomic_DNA"/>
</dbReference>
<dbReference type="Pfam" id="PF18902">
    <property type="entry name" value="DUF5658"/>
    <property type="match status" value="1"/>
</dbReference>